<dbReference type="Gene3D" id="4.10.240.10">
    <property type="entry name" value="Zn(2)-C6 fungal-type DNA-binding domain"/>
    <property type="match status" value="1"/>
</dbReference>
<dbReference type="AlphaFoldDB" id="A0A9P7Z5Q4"/>
<comment type="caution">
    <text evidence="6">The sequence shown here is derived from an EMBL/GenBank/DDBJ whole genome shotgun (WGS) entry which is preliminary data.</text>
</comment>
<evidence type="ECO:0000256" key="3">
    <source>
        <dbReference type="ARBA" id="ARBA00023242"/>
    </source>
</evidence>
<dbReference type="GO" id="GO:0005634">
    <property type="term" value="C:nucleus"/>
    <property type="evidence" value="ECO:0007669"/>
    <property type="project" value="UniProtKB-SubCell"/>
</dbReference>
<dbReference type="SMART" id="SM00906">
    <property type="entry name" value="Fungal_trans"/>
    <property type="match status" value="1"/>
</dbReference>
<dbReference type="PANTHER" id="PTHR31001">
    <property type="entry name" value="UNCHARACTERIZED TRANSCRIPTIONAL REGULATORY PROTEIN"/>
    <property type="match status" value="1"/>
</dbReference>
<keyword evidence="3" id="KW-0539">Nucleus</keyword>
<comment type="subcellular location">
    <subcellularLocation>
        <location evidence="1">Nucleus</location>
    </subcellularLocation>
</comment>
<dbReference type="PANTHER" id="PTHR31001:SF49">
    <property type="entry name" value="ZN(II)2CYS6 TRANSCRIPTION FACTOR (EUROFUNG)"/>
    <property type="match status" value="1"/>
</dbReference>
<dbReference type="Pfam" id="PF00172">
    <property type="entry name" value="Zn_clus"/>
    <property type="match status" value="1"/>
</dbReference>
<feature type="region of interest" description="Disordered" evidence="4">
    <location>
        <begin position="65"/>
        <end position="84"/>
    </location>
</feature>
<name>A0A9P7Z5Q4_9HELO</name>
<dbReference type="InterPro" id="IPR001138">
    <property type="entry name" value="Zn2Cys6_DnaBD"/>
</dbReference>
<dbReference type="Proteomes" id="UP000887226">
    <property type="component" value="Unassembled WGS sequence"/>
</dbReference>
<feature type="region of interest" description="Disordered" evidence="4">
    <location>
        <begin position="823"/>
        <end position="859"/>
    </location>
</feature>
<feature type="domain" description="Zn(2)-C6 fungal-type" evidence="5">
    <location>
        <begin position="34"/>
        <end position="65"/>
    </location>
</feature>
<dbReference type="GO" id="GO:0008270">
    <property type="term" value="F:zinc ion binding"/>
    <property type="evidence" value="ECO:0007669"/>
    <property type="project" value="InterPro"/>
</dbReference>
<gene>
    <name evidence="6" type="ORF">BJ878DRAFT_312072</name>
</gene>
<keyword evidence="7" id="KW-1185">Reference proteome</keyword>
<dbReference type="SMART" id="SM00066">
    <property type="entry name" value="GAL4"/>
    <property type="match status" value="1"/>
</dbReference>
<organism evidence="6 7">
    <name type="scientific">Calycina marina</name>
    <dbReference type="NCBI Taxonomy" id="1763456"/>
    <lineage>
        <taxon>Eukaryota</taxon>
        <taxon>Fungi</taxon>
        <taxon>Dikarya</taxon>
        <taxon>Ascomycota</taxon>
        <taxon>Pezizomycotina</taxon>
        <taxon>Leotiomycetes</taxon>
        <taxon>Helotiales</taxon>
        <taxon>Pezizellaceae</taxon>
        <taxon>Calycina</taxon>
    </lineage>
</organism>
<dbReference type="InterPro" id="IPR050613">
    <property type="entry name" value="Sec_Metabolite_Reg"/>
</dbReference>
<feature type="region of interest" description="Disordered" evidence="4">
    <location>
        <begin position="1"/>
        <end position="20"/>
    </location>
</feature>
<evidence type="ECO:0000256" key="1">
    <source>
        <dbReference type="ARBA" id="ARBA00004123"/>
    </source>
</evidence>
<evidence type="ECO:0000259" key="5">
    <source>
        <dbReference type="PROSITE" id="PS50048"/>
    </source>
</evidence>
<protein>
    <submittedName>
        <fullName evidence="6">Fungal-specific transcription factor domain-containing protein</fullName>
    </submittedName>
</protein>
<dbReference type="CDD" id="cd00067">
    <property type="entry name" value="GAL4"/>
    <property type="match status" value="1"/>
</dbReference>
<feature type="compositionally biased region" description="Polar residues" evidence="4">
    <location>
        <begin position="75"/>
        <end position="84"/>
    </location>
</feature>
<dbReference type="PROSITE" id="PS50048">
    <property type="entry name" value="ZN2_CY6_FUNGAL_2"/>
    <property type="match status" value="1"/>
</dbReference>
<feature type="compositionally biased region" description="Low complexity" evidence="4">
    <location>
        <begin position="826"/>
        <end position="842"/>
    </location>
</feature>
<dbReference type="GO" id="GO:0006351">
    <property type="term" value="P:DNA-templated transcription"/>
    <property type="evidence" value="ECO:0007669"/>
    <property type="project" value="InterPro"/>
</dbReference>
<reference evidence="6" key="1">
    <citation type="journal article" date="2021" name="IMA Fungus">
        <title>Genomic characterization of three marine fungi, including Emericellopsis atlantica sp. nov. with signatures of a generalist lifestyle and marine biomass degradation.</title>
        <authorList>
            <person name="Hagestad O.C."/>
            <person name="Hou L."/>
            <person name="Andersen J.H."/>
            <person name="Hansen E.H."/>
            <person name="Altermark B."/>
            <person name="Li C."/>
            <person name="Kuhnert E."/>
            <person name="Cox R.J."/>
            <person name="Crous P.W."/>
            <person name="Spatafora J.W."/>
            <person name="Lail K."/>
            <person name="Amirebrahimi M."/>
            <person name="Lipzen A."/>
            <person name="Pangilinan J."/>
            <person name="Andreopoulos W."/>
            <person name="Hayes R.D."/>
            <person name="Ng V."/>
            <person name="Grigoriev I.V."/>
            <person name="Jackson S.A."/>
            <person name="Sutton T.D.S."/>
            <person name="Dobson A.D.W."/>
            <person name="Rama T."/>
        </authorList>
    </citation>
    <scope>NUCLEOTIDE SEQUENCE</scope>
    <source>
        <strain evidence="6">TRa3180A</strain>
    </source>
</reference>
<dbReference type="Pfam" id="PF04082">
    <property type="entry name" value="Fungal_trans"/>
    <property type="match status" value="1"/>
</dbReference>
<dbReference type="CDD" id="cd12148">
    <property type="entry name" value="fungal_TF_MHR"/>
    <property type="match status" value="1"/>
</dbReference>
<evidence type="ECO:0000313" key="7">
    <source>
        <dbReference type="Proteomes" id="UP000887226"/>
    </source>
</evidence>
<sequence>MTPTPPSTTSSSTGAQSPDAQFRVVRKRNRVPLSCGPCRHRKLKCNRANPCDNCVRRGDVSSCSYVSSNSRKKNQSQAATSPDDMQNRIDRLEGLVLSLMTNGATAPGPAAANAAITYSQSDNTTACSYPPDLDHGDDQMIKEGDNVEESDVEGISKTLGTLKVDAERGKSFYFGDSHWNMVLADIAEVKTYFAAHKKDLDKKYVEMSRLKPSTDMDGPAFLFNSNPTITDAELRAEMPSKSSVDKLVARYFNSYDPIVFVVHAPTFHQQLRIHWQNPASTSIVWLGLLYAIMTLAMQSYNKVGDEDVEWKGRALELAAEYRLRTVQCLINSDYTKSSEFTIETLALYVHGEYFSRWDAEVGLWIVVGMMTRLAMRMGYHRDPSNFPTVSPFQGEMRRRIWAYIRQIDVMFSFQLALPSGIRNSDCDAAAPRNLFDDEFGPDTTVLPPSRISNESTPIAYMITKSQITHEFGIILEEINAVGGKKISYEDVMKHDSNLRNIRADIPSQLKLRPIEQYTTHEPAYLFMQRYGLDILWQKSMCVLHRKYIARARTNQRYAHSRRSCVDASLEILRHQAQLRRETEPGGRLRTMGWAISSLTKHDYLLAAMIVCLDLHYDSTSEAASECPASYKYFWAPAQRQDMLQLLETSRSIWIESQETSMEAYKASHIIGVMLETIKAPKAPKAGATAPEVFTQFDQGNLKTEHSAALTTGMVSGGLSPNSAAMFNNMGQLPRETFYQNSYDVTMGDFVGTGLTPNFTGDMGNPYAPLNNMPSPFSGLGNPGAGTGFENPDWDAWDTYIQSGIPVDPGFQLYSNNLDQCPNSDAQCQNQNQNQNQNQIQQQSPNFGDGVFMGENTPGR</sequence>
<dbReference type="GO" id="GO:0003677">
    <property type="term" value="F:DNA binding"/>
    <property type="evidence" value="ECO:0007669"/>
    <property type="project" value="InterPro"/>
</dbReference>
<dbReference type="InterPro" id="IPR036864">
    <property type="entry name" value="Zn2-C6_fun-type_DNA-bd_sf"/>
</dbReference>
<dbReference type="EMBL" id="MU253817">
    <property type="protein sequence ID" value="KAG9246094.1"/>
    <property type="molecule type" value="Genomic_DNA"/>
</dbReference>
<dbReference type="SUPFAM" id="SSF57701">
    <property type="entry name" value="Zn2/Cys6 DNA-binding domain"/>
    <property type="match status" value="1"/>
</dbReference>
<dbReference type="GO" id="GO:0000981">
    <property type="term" value="F:DNA-binding transcription factor activity, RNA polymerase II-specific"/>
    <property type="evidence" value="ECO:0007669"/>
    <property type="project" value="InterPro"/>
</dbReference>
<accession>A0A9P7Z5Q4</accession>
<evidence type="ECO:0000313" key="6">
    <source>
        <dbReference type="EMBL" id="KAG9246094.1"/>
    </source>
</evidence>
<dbReference type="InterPro" id="IPR007219">
    <property type="entry name" value="XnlR_reg_dom"/>
</dbReference>
<evidence type="ECO:0000256" key="2">
    <source>
        <dbReference type="ARBA" id="ARBA00022723"/>
    </source>
</evidence>
<proteinExistence type="predicted"/>
<keyword evidence="2" id="KW-0479">Metal-binding</keyword>
<dbReference type="OrthoDB" id="762982at2759"/>
<evidence type="ECO:0000256" key="4">
    <source>
        <dbReference type="SAM" id="MobiDB-lite"/>
    </source>
</evidence>
<dbReference type="PROSITE" id="PS00463">
    <property type="entry name" value="ZN2_CY6_FUNGAL_1"/>
    <property type="match status" value="1"/>
</dbReference>